<proteinExistence type="predicted"/>
<accession>A0AAD9P2T2</accession>
<feature type="compositionally biased region" description="Basic and acidic residues" evidence="1">
    <location>
        <begin position="519"/>
        <end position="543"/>
    </location>
</feature>
<feature type="region of interest" description="Disordered" evidence="1">
    <location>
        <begin position="486"/>
        <end position="691"/>
    </location>
</feature>
<feature type="compositionally biased region" description="Low complexity" evidence="1">
    <location>
        <begin position="591"/>
        <end position="603"/>
    </location>
</feature>
<dbReference type="AlphaFoldDB" id="A0AAD9P2T2"/>
<protein>
    <submittedName>
        <fullName evidence="2">Uncharacterized protein</fullName>
    </submittedName>
</protein>
<evidence type="ECO:0000313" key="3">
    <source>
        <dbReference type="Proteomes" id="UP001209878"/>
    </source>
</evidence>
<feature type="compositionally biased region" description="Polar residues" evidence="1">
    <location>
        <begin position="549"/>
        <end position="567"/>
    </location>
</feature>
<dbReference type="EMBL" id="JAODUO010000185">
    <property type="protein sequence ID" value="KAK2186900.1"/>
    <property type="molecule type" value="Genomic_DNA"/>
</dbReference>
<organism evidence="2 3">
    <name type="scientific">Ridgeia piscesae</name>
    <name type="common">Tubeworm</name>
    <dbReference type="NCBI Taxonomy" id="27915"/>
    <lineage>
        <taxon>Eukaryota</taxon>
        <taxon>Metazoa</taxon>
        <taxon>Spiralia</taxon>
        <taxon>Lophotrochozoa</taxon>
        <taxon>Annelida</taxon>
        <taxon>Polychaeta</taxon>
        <taxon>Sedentaria</taxon>
        <taxon>Canalipalpata</taxon>
        <taxon>Sabellida</taxon>
        <taxon>Siboglinidae</taxon>
        <taxon>Ridgeia</taxon>
    </lineage>
</organism>
<evidence type="ECO:0000256" key="1">
    <source>
        <dbReference type="SAM" id="MobiDB-lite"/>
    </source>
</evidence>
<keyword evidence="3" id="KW-1185">Reference proteome</keyword>
<gene>
    <name evidence="2" type="ORF">NP493_185g05039</name>
</gene>
<feature type="region of interest" description="Disordered" evidence="1">
    <location>
        <begin position="454"/>
        <end position="473"/>
    </location>
</feature>
<feature type="region of interest" description="Disordered" evidence="1">
    <location>
        <begin position="239"/>
        <end position="281"/>
    </location>
</feature>
<feature type="compositionally biased region" description="Low complexity" evidence="1">
    <location>
        <begin position="64"/>
        <end position="84"/>
    </location>
</feature>
<feature type="compositionally biased region" description="Low complexity" evidence="1">
    <location>
        <begin position="1"/>
        <end position="30"/>
    </location>
</feature>
<feature type="region of interest" description="Disordered" evidence="1">
    <location>
        <begin position="185"/>
        <end position="215"/>
    </location>
</feature>
<feature type="compositionally biased region" description="Polar residues" evidence="1">
    <location>
        <begin position="399"/>
        <end position="408"/>
    </location>
</feature>
<name>A0AAD9P2T2_RIDPI</name>
<reference evidence="2" key="1">
    <citation type="journal article" date="2023" name="Mol. Biol. Evol.">
        <title>Third-Generation Sequencing Reveals the Adaptive Role of the Epigenome in Three Deep-Sea Polychaetes.</title>
        <authorList>
            <person name="Perez M."/>
            <person name="Aroh O."/>
            <person name="Sun Y."/>
            <person name="Lan Y."/>
            <person name="Juniper S.K."/>
            <person name="Young C.R."/>
            <person name="Angers B."/>
            <person name="Qian P.Y."/>
        </authorList>
    </citation>
    <scope>NUCLEOTIDE SEQUENCE</scope>
    <source>
        <strain evidence="2">R07B-5</strain>
    </source>
</reference>
<feature type="compositionally biased region" description="Polar residues" evidence="1">
    <location>
        <begin position="454"/>
        <end position="464"/>
    </location>
</feature>
<evidence type="ECO:0000313" key="2">
    <source>
        <dbReference type="EMBL" id="KAK2186900.1"/>
    </source>
</evidence>
<feature type="region of interest" description="Disordered" evidence="1">
    <location>
        <begin position="336"/>
        <end position="355"/>
    </location>
</feature>
<feature type="compositionally biased region" description="Polar residues" evidence="1">
    <location>
        <begin position="575"/>
        <end position="590"/>
    </location>
</feature>
<sequence>MERQNSTKLKAASKKSSTGAKKTTGQTKSSPSSGHKDGPSSYMEARQLRHSKHAGKAPGDQKKSPQQNSSKTSTSKTAKSLYKSISLADSPKSCKHTLQPDTPEDNVSDAGTYTIDCDEEVEVEKLDVMKARHDIDRLFGLESANELQTSCSAPDARSSAKVWERQRNSQNEIDIGKMSLEQLMKQKQPMSNESSAGLSSVHQLPSHTGASSTSLPQWVSQWSGATTEVDDGEVVSHDVKHVGGRKLPNLPTKASQLSNENEERNGIDGTPDYLPDVTTSPKVDEAGRRRATVSYDGTRGERFTISFDAPATPPPRHVASITSATALTAESAANVRNGTGGRTVDDDTPSCDNDTTVPVSFVVPVGESTPDSDYSNEATDRINAAVLYELMKSGKSRRQTPQNATVESYRSHAVEDKTKKNKPPWKRQPSIGVHRNHLPTDDHSESEASCVSDLSTDCSLSSPQGRMKMPLSTMRTNRTFALRRARLNSSESDSSPKLGASFQQEKKAKSRPSSATDVSVRRKSDRGLAKKPEEKSLIRRDGGRYSMRVSKSTPSDQPCSTQSSEPRNASRRTKPSSNIVRSLSTNSGVKSQPSSRSNSPRSQEYNSWKRRKEYDPRRAVTEAKLRDSAVKHAAKSDASSTGEKSHHHGRHAKSMASSTPSTVSSTTTLVQVTQSSRSSVLGEVPGDMAGDSEAGMEERIMQLSSEVSHDILALARADEAEDLTAAHCETSMTFSSTSVTRSAFSVPKSKHPHSPSLHNPPNRRSCDISGAAGDCPLDENENQASHVAVVPSIYHMSSRLKTQADRILKKLGNRGSQTGGVSPPPTAEGLTDDEMTIEGQLMLTMHNLRHIECHLTAIEEGTSGGHHASARPNKVGSHRNDLDRIRRDIIGFRPIEKPSGKTVVTKSCGITEI</sequence>
<feature type="region of interest" description="Disordered" evidence="1">
    <location>
        <begin position="1"/>
        <end position="111"/>
    </location>
</feature>
<dbReference type="Proteomes" id="UP001209878">
    <property type="component" value="Unassembled WGS sequence"/>
</dbReference>
<feature type="region of interest" description="Disordered" evidence="1">
    <location>
        <begin position="745"/>
        <end position="764"/>
    </location>
</feature>
<comment type="caution">
    <text evidence="2">The sequence shown here is derived from an EMBL/GenBank/DDBJ whole genome shotgun (WGS) entry which is preliminary data.</text>
</comment>
<feature type="compositionally biased region" description="Basic and acidic residues" evidence="1">
    <location>
        <begin position="409"/>
        <end position="418"/>
    </location>
</feature>
<feature type="compositionally biased region" description="Low complexity" evidence="1">
    <location>
        <begin position="657"/>
        <end position="681"/>
    </location>
</feature>
<feature type="region of interest" description="Disordered" evidence="1">
    <location>
        <begin position="393"/>
        <end position="449"/>
    </location>
</feature>
<feature type="compositionally biased region" description="Basic and acidic residues" evidence="1">
    <location>
        <begin position="612"/>
        <end position="630"/>
    </location>
</feature>
<feature type="compositionally biased region" description="Polar residues" evidence="1">
    <location>
        <begin position="188"/>
        <end position="215"/>
    </location>
</feature>